<dbReference type="PANTHER" id="PTHR14209:SF36">
    <property type="entry name" value="GDSL-LIKE LIPASE_ACYLHYDROLASE FAMILY PROTEIN, EXPRESSED"/>
    <property type="match status" value="1"/>
</dbReference>
<evidence type="ECO:0000313" key="2">
    <source>
        <dbReference type="EMBL" id="KDO69619.1"/>
    </source>
</evidence>
<dbReference type="Pfam" id="PF00657">
    <property type="entry name" value="Lipase_GDSL"/>
    <property type="match status" value="1"/>
</dbReference>
<evidence type="ECO:0000313" key="3">
    <source>
        <dbReference type="Proteomes" id="UP000027120"/>
    </source>
</evidence>
<dbReference type="EMBL" id="KK784892">
    <property type="protein sequence ID" value="KDO69617.1"/>
    <property type="molecule type" value="Genomic_DNA"/>
</dbReference>
<dbReference type="EMBL" id="KK784892">
    <property type="protein sequence ID" value="KDO69618.1"/>
    <property type="molecule type" value="Genomic_DNA"/>
</dbReference>
<gene>
    <name evidence="2" type="ORF">CISIN_1g025869mg</name>
</gene>
<dbReference type="CDD" id="cd01838">
    <property type="entry name" value="Isoamyl_acetate_hydrolase_like"/>
    <property type="match status" value="1"/>
</dbReference>
<dbReference type="EMBL" id="KK784892">
    <property type="protein sequence ID" value="KDO69619.1"/>
    <property type="molecule type" value="Genomic_DNA"/>
</dbReference>
<dbReference type="InterPro" id="IPR045136">
    <property type="entry name" value="Iah1-like"/>
</dbReference>
<dbReference type="InterPro" id="IPR001087">
    <property type="entry name" value="GDSL"/>
</dbReference>
<dbReference type="SUPFAM" id="SSF52266">
    <property type="entry name" value="SGNH hydrolase"/>
    <property type="match status" value="1"/>
</dbReference>
<protein>
    <submittedName>
        <fullName evidence="2">Uncharacterized protein</fullName>
    </submittedName>
</protein>
<dbReference type="PANTHER" id="PTHR14209">
    <property type="entry name" value="ISOAMYL ACETATE-HYDROLYZING ESTERASE 1"/>
    <property type="match status" value="1"/>
</dbReference>
<proteinExistence type="inferred from homology"/>
<dbReference type="Gene3D" id="3.40.50.1110">
    <property type="entry name" value="SGNH hydrolase"/>
    <property type="match status" value="1"/>
</dbReference>
<comment type="similarity">
    <text evidence="1">Belongs to the 'GDSL' lipolytic enzyme family.</text>
</comment>
<keyword evidence="3" id="KW-1185">Reference proteome</keyword>
<dbReference type="GO" id="GO:0016788">
    <property type="term" value="F:hydrolase activity, acting on ester bonds"/>
    <property type="evidence" value="ECO:0007669"/>
    <property type="project" value="InterPro"/>
</dbReference>
<organism evidence="2 3">
    <name type="scientific">Citrus sinensis</name>
    <name type="common">Sweet orange</name>
    <name type="synonym">Citrus aurantium var. sinensis</name>
    <dbReference type="NCBI Taxonomy" id="2711"/>
    <lineage>
        <taxon>Eukaryota</taxon>
        <taxon>Viridiplantae</taxon>
        <taxon>Streptophyta</taxon>
        <taxon>Embryophyta</taxon>
        <taxon>Tracheophyta</taxon>
        <taxon>Spermatophyta</taxon>
        <taxon>Magnoliopsida</taxon>
        <taxon>eudicotyledons</taxon>
        <taxon>Gunneridae</taxon>
        <taxon>Pentapetalae</taxon>
        <taxon>rosids</taxon>
        <taxon>malvids</taxon>
        <taxon>Sapindales</taxon>
        <taxon>Rutaceae</taxon>
        <taxon>Aurantioideae</taxon>
        <taxon>Citrus</taxon>
    </lineage>
</organism>
<sequence length="177" mass="19843">MRPQIVLFGDSITQQSFGSAGWGAALADAYCRKADVLLRGYGGYNTRWALFLLHHIFPLDNSNPPVATTIFFGANDAALFGRTSERQHVPVEEYGDNLKIMVQHLKRLSPIMLVVLITPPPVDEDGRMEYAKYVNSSPYINCFLGRPPKYPQPIGKQQLFYHGGCSICYFLLQLSTI</sequence>
<reference evidence="2 3" key="1">
    <citation type="submission" date="2014-04" db="EMBL/GenBank/DDBJ databases">
        <authorList>
            <consortium name="International Citrus Genome Consortium"/>
            <person name="Gmitter F."/>
            <person name="Chen C."/>
            <person name="Farmerie W."/>
            <person name="Harkins T."/>
            <person name="Desany B."/>
            <person name="Mohiuddin M."/>
            <person name="Kodira C."/>
            <person name="Borodovsky M."/>
            <person name="Lomsadze A."/>
            <person name="Burns P."/>
            <person name="Jenkins J."/>
            <person name="Prochnik S."/>
            <person name="Shu S."/>
            <person name="Chapman J."/>
            <person name="Pitluck S."/>
            <person name="Schmutz J."/>
            <person name="Rokhsar D."/>
        </authorList>
    </citation>
    <scope>NUCLEOTIDE SEQUENCE</scope>
</reference>
<evidence type="ECO:0000256" key="1">
    <source>
        <dbReference type="ARBA" id="ARBA00008668"/>
    </source>
</evidence>
<dbReference type="AlphaFoldDB" id="A0A067FQF5"/>
<accession>A0A067FQF5</accession>
<dbReference type="InterPro" id="IPR036514">
    <property type="entry name" value="SGNH_hydro_sf"/>
</dbReference>
<name>A0A067FQF5_CITSI</name>
<dbReference type="Proteomes" id="UP000027120">
    <property type="component" value="Unassembled WGS sequence"/>
</dbReference>
<dbReference type="SMR" id="A0A067FQF5"/>